<keyword evidence="5" id="KW-0653">Protein transport</keyword>
<keyword evidence="3 5" id="KW-1133">Transmembrane helix</keyword>
<comment type="similarity">
    <text evidence="5">Belongs to the BCAP29/BCAP31 family.</text>
</comment>
<evidence type="ECO:0000256" key="5">
    <source>
        <dbReference type="RuleBase" id="RU367026"/>
    </source>
</evidence>
<evidence type="ECO:0000256" key="1">
    <source>
        <dbReference type="ARBA" id="ARBA00004141"/>
    </source>
</evidence>
<keyword evidence="5" id="KW-0256">Endoplasmic reticulum</keyword>
<dbReference type="Pfam" id="PF05529">
    <property type="entry name" value="Bap31"/>
    <property type="match status" value="1"/>
</dbReference>
<evidence type="ECO:0000256" key="4">
    <source>
        <dbReference type="ARBA" id="ARBA00023136"/>
    </source>
</evidence>
<keyword evidence="5" id="KW-0931">ER-Golgi transport</keyword>
<dbReference type="GO" id="GO:0006886">
    <property type="term" value="P:intracellular protein transport"/>
    <property type="evidence" value="ECO:0007669"/>
    <property type="project" value="UniProtKB-UniRule"/>
</dbReference>
<dbReference type="Proteomes" id="UP001306508">
    <property type="component" value="Unassembled WGS sequence"/>
</dbReference>
<keyword evidence="4 5" id="KW-0472">Membrane</keyword>
<evidence type="ECO:0000313" key="9">
    <source>
        <dbReference type="Proteomes" id="UP001306508"/>
    </source>
</evidence>
<evidence type="ECO:0000256" key="2">
    <source>
        <dbReference type="ARBA" id="ARBA00022692"/>
    </source>
</evidence>
<keyword evidence="5" id="KW-0813">Transport</keyword>
<organism evidence="8 9">
    <name type="scientific">Arxiozyma heterogenica</name>
    <dbReference type="NCBI Taxonomy" id="278026"/>
    <lineage>
        <taxon>Eukaryota</taxon>
        <taxon>Fungi</taxon>
        <taxon>Dikarya</taxon>
        <taxon>Ascomycota</taxon>
        <taxon>Saccharomycotina</taxon>
        <taxon>Saccharomycetes</taxon>
        <taxon>Saccharomycetales</taxon>
        <taxon>Saccharomycetaceae</taxon>
        <taxon>Arxiozyma</taxon>
    </lineage>
</organism>
<gene>
    <name evidence="8" type="ORF">RI543_001694</name>
</gene>
<dbReference type="GO" id="GO:0070973">
    <property type="term" value="P:protein localization to endoplasmic reticulum exit site"/>
    <property type="evidence" value="ECO:0007669"/>
    <property type="project" value="UniProtKB-UniRule"/>
</dbReference>
<proteinExistence type="inferred from homology"/>
<name>A0AAN8A7D7_9SACH</name>
<keyword evidence="9" id="KW-1185">Reference proteome</keyword>
<feature type="domain" description="BAP29/BAP31 transmembrane" evidence="7">
    <location>
        <begin position="1"/>
        <end position="135"/>
    </location>
</feature>
<dbReference type="PANTHER" id="PTHR12701">
    <property type="entry name" value="BCR-ASSOCIATED PROTEIN, BAP"/>
    <property type="match status" value="1"/>
</dbReference>
<comment type="caution">
    <text evidence="8">The sequence shown here is derived from an EMBL/GenBank/DDBJ whole genome shotgun (WGS) entry which is preliminary data.</text>
</comment>
<evidence type="ECO:0000256" key="6">
    <source>
        <dbReference type="SAM" id="Coils"/>
    </source>
</evidence>
<reference evidence="9" key="1">
    <citation type="submission" date="2023-07" db="EMBL/GenBank/DDBJ databases">
        <title>A draft genome of Kazachstania heterogenica Y-27499.</title>
        <authorList>
            <person name="Donic C."/>
            <person name="Kralova J.S."/>
            <person name="Fidel L."/>
            <person name="Ben-Dor S."/>
            <person name="Jung S."/>
        </authorList>
    </citation>
    <scope>NUCLEOTIDE SEQUENCE [LARGE SCALE GENOMIC DNA]</scope>
    <source>
        <strain evidence="9">Y27499</strain>
    </source>
</reference>
<dbReference type="GO" id="GO:0006888">
    <property type="term" value="P:endoplasmic reticulum to Golgi vesicle-mediated transport"/>
    <property type="evidence" value="ECO:0007669"/>
    <property type="project" value="UniProtKB-UniRule"/>
</dbReference>
<evidence type="ECO:0000313" key="8">
    <source>
        <dbReference type="EMBL" id="KAK5780572.1"/>
    </source>
</evidence>
<dbReference type="PANTHER" id="PTHR12701:SF20">
    <property type="entry name" value="ENDOPLASMIC RETICULUM TRANSMEMBRANE PROTEIN"/>
    <property type="match status" value="1"/>
</dbReference>
<feature type="coiled-coil region" evidence="6">
    <location>
        <begin position="142"/>
        <end position="169"/>
    </location>
</feature>
<keyword evidence="6" id="KW-0175">Coiled coil</keyword>
<accession>A0AAN8A7D7</accession>
<dbReference type="InterPro" id="IPR008417">
    <property type="entry name" value="BAP29/BAP31"/>
</dbReference>
<feature type="transmembrane region" description="Helical" evidence="5">
    <location>
        <begin position="104"/>
        <end position="121"/>
    </location>
</feature>
<dbReference type="EMBL" id="JAWIZZ010000040">
    <property type="protein sequence ID" value="KAK5780572.1"/>
    <property type="molecule type" value="Genomic_DNA"/>
</dbReference>
<evidence type="ECO:0000256" key="3">
    <source>
        <dbReference type="ARBA" id="ARBA00022989"/>
    </source>
</evidence>
<keyword evidence="2 5" id="KW-0812">Transmembrane</keyword>
<feature type="transmembrane region" description="Helical" evidence="5">
    <location>
        <begin position="7"/>
        <end position="26"/>
    </location>
</feature>
<feature type="transmembrane region" description="Helical" evidence="5">
    <location>
        <begin position="46"/>
        <end position="63"/>
    </location>
</feature>
<evidence type="ECO:0000259" key="7">
    <source>
        <dbReference type="Pfam" id="PF05529"/>
    </source>
</evidence>
<protein>
    <recommendedName>
        <fullName evidence="5">Endoplasmic reticulum transmembrane protein</fullName>
    </recommendedName>
</protein>
<comment type="function">
    <text evidence="5">May play a role in anterograde transport of membrane proteins from the endoplasmic reticulum to the Golgi.</text>
</comment>
<sequence length="173" mass="20193">MTLYNSIIFGILVAEVVVFSLLALPIPSKYRKPLTLVLIKPFKNKTVQITVKCVLGFILLLFVDSINKVYNINHHELNQLKSGLIQGTEKIEIMSRKFLQQRNMYLTGITLFLTFIVTRTFDLVDELLTLKSNLREDNLFNKEKLHEMIKEKDKEIDRLKEKVIALQQEELKE</sequence>
<dbReference type="GO" id="GO:0005789">
    <property type="term" value="C:endoplasmic reticulum membrane"/>
    <property type="evidence" value="ECO:0007669"/>
    <property type="project" value="UniProtKB-SubCell"/>
</dbReference>
<dbReference type="AlphaFoldDB" id="A0AAN8A7D7"/>
<dbReference type="InterPro" id="IPR040463">
    <property type="entry name" value="BAP29/BAP31_N"/>
</dbReference>
<comment type="subcellular location">
    <subcellularLocation>
        <location evidence="5">Endoplasmic reticulum membrane</location>
        <topology evidence="5">Multi-pass membrane protein</topology>
    </subcellularLocation>
    <subcellularLocation>
        <location evidence="1">Membrane</location>
        <topology evidence="1">Multi-pass membrane protein</topology>
    </subcellularLocation>
</comment>